<feature type="coiled-coil region" evidence="1">
    <location>
        <begin position="694"/>
        <end position="721"/>
    </location>
</feature>
<keyword evidence="6" id="KW-1185">Reference proteome</keyword>
<feature type="domain" description="Histidine kinase" evidence="4">
    <location>
        <begin position="810"/>
        <end position="908"/>
    </location>
</feature>
<evidence type="ECO:0000256" key="1">
    <source>
        <dbReference type="SAM" id="Coils"/>
    </source>
</evidence>
<dbReference type="SUPFAM" id="SSF55874">
    <property type="entry name" value="ATPase domain of HSP90 chaperone/DNA topoisomerase II/histidine kinase"/>
    <property type="match status" value="1"/>
</dbReference>
<reference evidence="5 6" key="1">
    <citation type="submission" date="2019-04" db="EMBL/GenBank/DDBJ databases">
        <title>Pedobacter sp. RP-3-15 sp. nov., isolated from Arctic soil.</title>
        <authorList>
            <person name="Dahal R.H."/>
            <person name="Kim D.-U."/>
        </authorList>
    </citation>
    <scope>NUCLEOTIDE SEQUENCE [LARGE SCALE GENOMIC DNA]</scope>
    <source>
        <strain evidence="5 6">RP-3-15</strain>
    </source>
</reference>
<dbReference type="RefSeq" id="WP_136834110.1">
    <property type="nucleotide sequence ID" value="NZ_SWBQ01000001.1"/>
</dbReference>
<keyword evidence="3" id="KW-0732">Signal</keyword>
<feature type="transmembrane region" description="Helical" evidence="2">
    <location>
        <begin position="673"/>
        <end position="691"/>
    </location>
</feature>
<feature type="signal peptide" evidence="3">
    <location>
        <begin position="1"/>
        <end position="23"/>
    </location>
</feature>
<organism evidence="5 6">
    <name type="scientific">Pedobacter frigoris</name>
    <dbReference type="NCBI Taxonomy" id="2571272"/>
    <lineage>
        <taxon>Bacteria</taxon>
        <taxon>Pseudomonadati</taxon>
        <taxon>Bacteroidota</taxon>
        <taxon>Sphingobacteriia</taxon>
        <taxon>Sphingobacteriales</taxon>
        <taxon>Sphingobacteriaceae</taxon>
        <taxon>Pedobacter</taxon>
    </lineage>
</organism>
<sequence length="908" mass="102645">MKHKKLLSLAIILLLTSPQMLFAKKGEPVLRLKSGDWFETDVQVTDVSRTMDYNFNIRYEVSEKSADGNLVFKVSFDRMNLKTSTGANRWVGYDSYYPPYLENNMKSLTKQVYELTTDVSGKILKLKSLSYPQKIDFTLISVKSRRSDPIITFSPDSILSKIHLKQISEAIVTSLMSGKTAKEIQLSLKNAVGGDYLANAYVKSASFSLPKNAVIRGNIAHIAEGDSLYINDELIKFDKDGSFTANILVDPKSMTSLFFGKGANLKTLDVFLKPSDTLLIKADALDFNKAVSFSGNCAAKAALSKELKAVYEDQFVTNENNFKAKSPEEFISFQKKGKDDFDAILKRYKNRVSSEVLNHYIAEYSYVQGRTKLEYILPNNYLQRLKSNRSFDEFPKGFFLSIDTMPVLMDNLQDNWYYQFYLSELLNYQQVKLAMVNGDQYGFFADFATSLASLKGYPLYYSISESFKEELGRSDLASTERLKPYYEDFISVCGDTSLTNPIKVLWTKVRQWLPGSPSPVKELFLKDGSLLNLTKFKGKPLVLIVNYENPNILEGYINLIKKQKGNQVHFVIAQLNVPTLEKSRIVQKLKELTDVTYVELSGEGDKQQEGVDIKFMETKVFTFDSDFRVISSYLLSTVIGDHAIDNRVEDLIKKAIASDTMTPEQKASLINTIGWSVGSILFTSIIIFAVYRARLTELKKKNALKNQIRELEIKAIRSQMNPHFLFNSMNSIQYLINDKQYLQANIYLEKFSLLMRRVLNNSEASFVTLSDELEAIKLYCELEQLRFDFKFEINISPDVNTRLTEIPGMIIQPLVENSVLHGLAQKGAEGELVISINYQQPYLKIIVTDNGAGLKEKGSTHHQSFGLKLVRERLNLLNAGGLAGNLELSSSLGENQSGVTAILTIPID</sequence>
<accession>A0A4U1CPC5</accession>
<dbReference type="Gene3D" id="3.30.565.10">
    <property type="entry name" value="Histidine kinase-like ATPase, C-terminal domain"/>
    <property type="match status" value="1"/>
</dbReference>
<dbReference type="Pfam" id="PF06580">
    <property type="entry name" value="His_kinase"/>
    <property type="match status" value="1"/>
</dbReference>
<evidence type="ECO:0000259" key="4">
    <source>
        <dbReference type="PROSITE" id="PS50109"/>
    </source>
</evidence>
<dbReference type="PANTHER" id="PTHR34220:SF7">
    <property type="entry name" value="SENSOR HISTIDINE KINASE YPDA"/>
    <property type="match status" value="1"/>
</dbReference>
<dbReference type="PANTHER" id="PTHR34220">
    <property type="entry name" value="SENSOR HISTIDINE KINASE YPDA"/>
    <property type="match status" value="1"/>
</dbReference>
<dbReference type="Proteomes" id="UP000307244">
    <property type="component" value="Unassembled WGS sequence"/>
</dbReference>
<protein>
    <recommendedName>
        <fullName evidence="4">Histidine kinase domain-containing protein</fullName>
    </recommendedName>
</protein>
<keyword evidence="2" id="KW-1133">Transmembrane helix</keyword>
<comment type="caution">
    <text evidence="5">The sequence shown here is derived from an EMBL/GenBank/DDBJ whole genome shotgun (WGS) entry which is preliminary data.</text>
</comment>
<dbReference type="GO" id="GO:0000155">
    <property type="term" value="F:phosphorelay sensor kinase activity"/>
    <property type="evidence" value="ECO:0007669"/>
    <property type="project" value="InterPro"/>
</dbReference>
<dbReference type="InterPro" id="IPR036890">
    <property type="entry name" value="HATPase_C_sf"/>
</dbReference>
<evidence type="ECO:0000313" key="5">
    <source>
        <dbReference type="EMBL" id="TKC08690.1"/>
    </source>
</evidence>
<dbReference type="InterPro" id="IPR005467">
    <property type="entry name" value="His_kinase_dom"/>
</dbReference>
<dbReference type="InterPro" id="IPR010559">
    <property type="entry name" value="Sig_transdc_His_kin_internal"/>
</dbReference>
<evidence type="ECO:0000256" key="3">
    <source>
        <dbReference type="SAM" id="SignalP"/>
    </source>
</evidence>
<name>A0A4U1CPC5_9SPHI</name>
<keyword evidence="2" id="KW-0812">Transmembrane</keyword>
<dbReference type="EMBL" id="SWBQ01000001">
    <property type="protein sequence ID" value="TKC08690.1"/>
    <property type="molecule type" value="Genomic_DNA"/>
</dbReference>
<gene>
    <name evidence="5" type="ORF">FA047_00905</name>
</gene>
<dbReference type="OrthoDB" id="9809670at2"/>
<dbReference type="GO" id="GO:0016020">
    <property type="term" value="C:membrane"/>
    <property type="evidence" value="ECO:0007669"/>
    <property type="project" value="InterPro"/>
</dbReference>
<dbReference type="InterPro" id="IPR050640">
    <property type="entry name" value="Bact_2-comp_sensor_kinase"/>
</dbReference>
<evidence type="ECO:0000256" key="2">
    <source>
        <dbReference type="SAM" id="Phobius"/>
    </source>
</evidence>
<evidence type="ECO:0000313" key="6">
    <source>
        <dbReference type="Proteomes" id="UP000307244"/>
    </source>
</evidence>
<proteinExistence type="predicted"/>
<keyword evidence="2" id="KW-0472">Membrane</keyword>
<dbReference type="PROSITE" id="PS50109">
    <property type="entry name" value="HIS_KIN"/>
    <property type="match status" value="1"/>
</dbReference>
<dbReference type="AlphaFoldDB" id="A0A4U1CPC5"/>
<keyword evidence="1" id="KW-0175">Coiled coil</keyword>
<feature type="chain" id="PRO_5020561432" description="Histidine kinase domain-containing protein" evidence="3">
    <location>
        <begin position="24"/>
        <end position="908"/>
    </location>
</feature>